<gene>
    <name evidence="4" type="ORF">EVOR1521_LOCUS28032</name>
</gene>
<dbReference type="SUPFAM" id="SSF54814">
    <property type="entry name" value="Prokaryotic type KH domain (KH-domain type II)"/>
    <property type="match status" value="1"/>
</dbReference>
<evidence type="ECO:0000256" key="1">
    <source>
        <dbReference type="ARBA" id="ARBA00022741"/>
    </source>
</evidence>
<dbReference type="GO" id="GO:0000028">
    <property type="term" value="P:ribosomal small subunit assembly"/>
    <property type="evidence" value="ECO:0007669"/>
    <property type="project" value="TreeGrafter"/>
</dbReference>
<protein>
    <recommendedName>
        <fullName evidence="3">G domain-containing protein</fullName>
    </recommendedName>
</protein>
<dbReference type="CDD" id="cd04163">
    <property type="entry name" value="Era"/>
    <property type="match status" value="1"/>
</dbReference>
<dbReference type="InterPro" id="IPR005662">
    <property type="entry name" value="GTPase_Era-like"/>
</dbReference>
<dbReference type="GO" id="GO:0005525">
    <property type="term" value="F:GTP binding"/>
    <property type="evidence" value="ECO:0007669"/>
    <property type="project" value="UniProtKB-KW"/>
</dbReference>
<dbReference type="InterPro" id="IPR015946">
    <property type="entry name" value="KH_dom-like_a/b"/>
</dbReference>
<proteinExistence type="predicted"/>
<feature type="domain" description="G" evidence="3">
    <location>
        <begin position="99"/>
        <end position="195"/>
    </location>
</feature>
<dbReference type="InterPro" id="IPR027417">
    <property type="entry name" value="P-loop_NTPase"/>
</dbReference>
<sequence>MLQLSVPRLPREGWRLVRRKMSIMERYKKLRPAPSPAPEPWARPDLTEGAPAEAEEVPELRELLQPKRPLSYVRAAVPAEARFRSWEKPVQPAEPRMLRVGLMGPPNAGKSSLMNAILECPISAVSPKVNTTREGIRGVKTIGNTQLVFLDVPGIIPSHQRVENRDLVGQAWRGYQESDVVLLIIDTVKRPAADIFEVVRKISPKEDIGQAAMRHRMRALMEVDDEGRHELPRDALELLPRSIPGSPFAQDEDRPPVTLVLNKIDKASERRWVLSREREFRAHGQFDGIFFTSATKNRGIVRLLEHLKSRARPRQWMYPGEMLTTMSHTDQVKQVVNAYMFKRFNVDLPYKFEQQTVGWTPRLDGSLLIEHEVMVKDSVVARMILGVRNNILRHMKKKVTETLVQLWGIPIDFRVWVRPLKQRLSKSDLAKIGVSKSQ</sequence>
<evidence type="ECO:0000259" key="3">
    <source>
        <dbReference type="Pfam" id="PF01926"/>
    </source>
</evidence>
<dbReference type="Gene3D" id="3.40.50.300">
    <property type="entry name" value="P-loop containing nucleotide triphosphate hydrolases"/>
    <property type="match status" value="1"/>
</dbReference>
<dbReference type="Proteomes" id="UP001178507">
    <property type="component" value="Unassembled WGS sequence"/>
</dbReference>
<dbReference type="InterPro" id="IPR009019">
    <property type="entry name" value="KH_sf_prok-type"/>
</dbReference>
<name>A0AA36NKI2_9DINO</name>
<dbReference type="InterPro" id="IPR006073">
    <property type="entry name" value="GTP-bd"/>
</dbReference>
<reference evidence="4" key="1">
    <citation type="submission" date="2023-08" db="EMBL/GenBank/DDBJ databases">
        <authorList>
            <person name="Chen Y."/>
            <person name="Shah S."/>
            <person name="Dougan E. K."/>
            <person name="Thang M."/>
            <person name="Chan C."/>
        </authorList>
    </citation>
    <scope>NUCLEOTIDE SEQUENCE</scope>
</reference>
<dbReference type="PANTHER" id="PTHR42698:SF1">
    <property type="entry name" value="GTPASE ERA, MITOCHONDRIAL"/>
    <property type="match status" value="1"/>
</dbReference>
<dbReference type="SUPFAM" id="SSF52540">
    <property type="entry name" value="P-loop containing nucleoside triphosphate hydrolases"/>
    <property type="match status" value="1"/>
</dbReference>
<dbReference type="AlphaFoldDB" id="A0AA36NKI2"/>
<evidence type="ECO:0000313" key="5">
    <source>
        <dbReference type="Proteomes" id="UP001178507"/>
    </source>
</evidence>
<organism evidence="4 5">
    <name type="scientific">Effrenium voratum</name>
    <dbReference type="NCBI Taxonomy" id="2562239"/>
    <lineage>
        <taxon>Eukaryota</taxon>
        <taxon>Sar</taxon>
        <taxon>Alveolata</taxon>
        <taxon>Dinophyceae</taxon>
        <taxon>Suessiales</taxon>
        <taxon>Symbiodiniaceae</taxon>
        <taxon>Effrenium</taxon>
    </lineage>
</organism>
<dbReference type="GO" id="GO:0043024">
    <property type="term" value="F:ribosomal small subunit binding"/>
    <property type="evidence" value="ECO:0007669"/>
    <property type="project" value="TreeGrafter"/>
</dbReference>
<accession>A0AA36NKI2</accession>
<keyword evidence="2" id="KW-0342">GTP-binding</keyword>
<keyword evidence="1" id="KW-0547">Nucleotide-binding</keyword>
<dbReference type="InterPro" id="IPR030388">
    <property type="entry name" value="G_ERA_dom"/>
</dbReference>
<dbReference type="PANTHER" id="PTHR42698">
    <property type="entry name" value="GTPASE ERA"/>
    <property type="match status" value="1"/>
</dbReference>
<dbReference type="PRINTS" id="PR00326">
    <property type="entry name" value="GTP1OBG"/>
</dbReference>
<dbReference type="GO" id="GO:0019843">
    <property type="term" value="F:rRNA binding"/>
    <property type="evidence" value="ECO:0007669"/>
    <property type="project" value="TreeGrafter"/>
</dbReference>
<comment type="caution">
    <text evidence="4">The sequence shown here is derived from an EMBL/GenBank/DDBJ whole genome shotgun (WGS) entry which is preliminary data.</text>
</comment>
<dbReference type="EMBL" id="CAUJNA010003609">
    <property type="protein sequence ID" value="CAJ1405953.1"/>
    <property type="molecule type" value="Genomic_DNA"/>
</dbReference>
<keyword evidence="5" id="KW-1185">Reference proteome</keyword>
<evidence type="ECO:0000313" key="4">
    <source>
        <dbReference type="EMBL" id="CAJ1405953.1"/>
    </source>
</evidence>
<dbReference type="Gene3D" id="3.30.300.20">
    <property type="match status" value="1"/>
</dbReference>
<evidence type="ECO:0000256" key="2">
    <source>
        <dbReference type="ARBA" id="ARBA00023134"/>
    </source>
</evidence>
<dbReference type="Pfam" id="PF01926">
    <property type="entry name" value="MMR_HSR1"/>
    <property type="match status" value="1"/>
</dbReference>